<reference evidence="1" key="2">
    <citation type="submission" date="2021-04" db="EMBL/GenBank/DDBJ databases">
        <authorList>
            <person name="Gilroy R."/>
        </authorList>
    </citation>
    <scope>NUCLEOTIDE SEQUENCE</scope>
    <source>
        <strain evidence="1">Gambia15-2214</strain>
    </source>
</reference>
<reference evidence="1" key="1">
    <citation type="journal article" date="2021" name="PeerJ">
        <title>Extensive microbial diversity within the chicken gut microbiome revealed by metagenomics and culture.</title>
        <authorList>
            <person name="Gilroy R."/>
            <person name="Ravi A."/>
            <person name="Getino M."/>
            <person name="Pursley I."/>
            <person name="Horton D.L."/>
            <person name="Alikhan N.F."/>
            <person name="Baker D."/>
            <person name="Gharbi K."/>
            <person name="Hall N."/>
            <person name="Watson M."/>
            <person name="Adriaenssens E.M."/>
            <person name="Foster-Nyarko E."/>
            <person name="Jarju S."/>
            <person name="Secka A."/>
            <person name="Antonio M."/>
            <person name="Oren A."/>
            <person name="Chaudhuri R.R."/>
            <person name="La Ragione R."/>
            <person name="Hildebrand F."/>
            <person name="Pallen M.J."/>
        </authorList>
    </citation>
    <scope>NUCLEOTIDE SEQUENCE</scope>
    <source>
        <strain evidence="1">Gambia15-2214</strain>
    </source>
</reference>
<evidence type="ECO:0000313" key="2">
    <source>
        <dbReference type="Proteomes" id="UP000823914"/>
    </source>
</evidence>
<evidence type="ECO:0000313" key="1">
    <source>
        <dbReference type="EMBL" id="MBU3850938.1"/>
    </source>
</evidence>
<dbReference type="EMBL" id="JAHLFV010000234">
    <property type="protein sequence ID" value="MBU3850938.1"/>
    <property type="molecule type" value="Genomic_DNA"/>
</dbReference>
<sequence>HVYGCPNCYKPQNKSPRKRKCPVCGKTIPTEGYLIAKIAMQSSGRRHVRVTGCTECYKKT</sequence>
<feature type="non-terminal residue" evidence="1">
    <location>
        <position position="1"/>
    </location>
</feature>
<protein>
    <submittedName>
        <fullName evidence="1">Uncharacterized protein</fullName>
    </submittedName>
</protein>
<dbReference type="Proteomes" id="UP000823914">
    <property type="component" value="Unassembled WGS sequence"/>
</dbReference>
<proteinExistence type="predicted"/>
<dbReference type="AlphaFoldDB" id="A0A9E2P1B8"/>
<organism evidence="1 2">
    <name type="scientific">Candidatus Treponema excrementipullorum</name>
    <dbReference type="NCBI Taxonomy" id="2838768"/>
    <lineage>
        <taxon>Bacteria</taxon>
        <taxon>Pseudomonadati</taxon>
        <taxon>Spirochaetota</taxon>
        <taxon>Spirochaetia</taxon>
        <taxon>Spirochaetales</taxon>
        <taxon>Treponemataceae</taxon>
        <taxon>Treponema</taxon>
    </lineage>
</organism>
<accession>A0A9E2P1B8</accession>
<gene>
    <name evidence="1" type="ORF">IAA16_10260</name>
</gene>
<name>A0A9E2P1B8_9SPIR</name>
<comment type="caution">
    <text evidence="1">The sequence shown here is derived from an EMBL/GenBank/DDBJ whole genome shotgun (WGS) entry which is preliminary data.</text>
</comment>